<evidence type="ECO:0000259" key="2">
    <source>
        <dbReference type="Pfam" id="PF12010"/>
    </source>
</evidence>
<name>A0A133CXQ1_ENTFC</name>
<feature type="domain" description="DUF3502" evidence="2">
    <location>
        <begin position="419"/>
        <end position="487"/>
    </location>
</feature>
<dbReference type="SUPFAM" id="SSF53850">
    <property type="entry name" value="Periplasmic binding protein-like II"/>
    <property type="match status" value="1"/>
</dbReference>
<dbReference type="AlphaFoldDB" id="A0A133CXQ1"/>
<dbReference type="Pfam" id="PF13416">
    <property type="entry name" value="SBP_bac_8"/>
    <property type="match status" value="1"/>
</dbReference>
<dbReference type="RefSeq" id="WP_002304876.1">
    <property type="nucleotide sequence ID" value="NZ_AP026656.1"/>
</dbReference>
<dbReference type="Pfam" id="PF12010">
    <property type="entry name" value="DUF3502"/>
    <property type="match status" value="1"/>
</dbReference>
<evidence type="ECO:0000256" key="1">
    <source>
        <dbReference type="SAM" id="SignalP"/>
    </source>
</evidence>
<sequence length="490" mass="54452">MKKNMQKYLIGGVSVLTLGLLGACGSSNGEANNETGTTKVTWYQVGEEPKDFDEVMTKVNEKLKEEINVELDMRLIPDGDYQQKLGVMINSGEEYDICFVNGTDYVNYGNKGAFISLNDHLDKELKDYAAELNEGFIEGGAINGETYGLPVNNDIATTEYWTFNKDLVDQYQLDVENVEGVETLAPVLEKFAEKNTDTNITPIGMTRTSVCIPYDNIIGGGVPLAVAFEGDTQTVVNTYETPEMMTYLKAMHEFYKKGYILKDAATVTTDPFRIDSKNWFLGRNSSGYQPLAQKKLEALAGHGLILKPAGKAFKTTGFARVAMHAVSASSKHPEAALKLLNYVNTNQEVADLMVYGIEGKHYDRNEDGSITLTNSDDYYQGAWALVNTYLVSKTSPITEESKKLEEESKKFQNEAPMSPILGFSFDASDFRTEIASVQNIVSQYEVLLSSGTVDPEQYVPELLEKLEKAGLDKIQASAQEQYDEWRKSNK</sequence>
<dbReference type="Proteomes" id="UP000070452">
    <property type="component" value="Unassembled WGS sequence"/>
</dbReference>
<evidence type="ECO:0000313" key="3">
    <source>
        <dbReference type="EMBL" id="KWX16348.1"/>
    </source>
</evidence>
<feature type="signal peptide" evidence="1">
    <location>
        <begin position="1"/>
        <end position="31"/>
    </location>
</feature>
<proteinExistence type="predicted"/>
<evidence type="ECO:0000313" key="4">
    <source>
        <dbReference type="Proteomes" id="UP000070452"/>
    </source>
</evidence>
<dbReference type="PANTHER" id="PTHR43649">
    <property type="entry name" value="ARABINOSE-BINDING PROTEIN-RELATED"/>
    <property type="match status" value="1"/>
</dbReference>
<gene>
    <name evidence="3" type="ORF">AWT83_16560</name>
</gene>
<dbReference type="PROSITE" id="PS51257">
    <property type="entry name" value="PROKAR_LIPOPROTEIN"/>
    <property type="match status" value="1"/>
</dbReference>
<keyword evidence="1" id="KW-0732">Signal</keyword>
<dbReference type="EMBL" id="LRHK01000008">
    <property type="protein sequence ID" value="KWX16348.1"/>
    <property type="molecule type" value="Genomic_DNA"/>
</dbReference>
<dbReference type="PATRIC" id="fig|1352.1358.peg.2874"/>
<comment type="caution">
    <text evidence="3">The sequence shown here is derived from an EMBL/GenBank/DDBJ whole genome shotgun (WGS) entry which is preliminary data.</text>
</comment>
<reference evidence="3 4" key="1">
    <citation type="submission" date="2016-01" db="EMBL/GenBank/DDBJ databases">
        <title>Molecular Mechanisms for transfer of large genomic segments between Enterococcus faecium strains.</title>
        <authorList>
            <person name="Garcia-Solache M.A."/>
            <person name="Lebreton F."/>
            <person name="Mclaughlin R.E."/>
            <person name="Whiteaker J.D."/>
            <person name="Gilmore M.S."/>
            <person name="Rice L.B."/>
        </authorList>
    </citation>
    <scope>NUCLEOTIDE SEQUENCE [LARGE SCALE GENOMIC DNA]</scope>
    <source>
        <strain evidence="3 4">D344RRF x C68</strain>
    </source>
</reference>
<feature type="chain" id="PRO_5044368468" evidence="1">
    <location>
        <begin position="32"/>
        <end position="490"/>
    </location>
</feature>
<dbReference type="PANTHER" id="PTHR43649:SF17">
    <property type="entry name" value="ABC TRANSPORTER SOLUTE BINDING PROTEIN-SUGAR TRANSPORT"/>
    <property type="match status" value="1"/>
</dbReference>
<organism evidence="3 4">
    <name type="scientific">Enterococcus faecium</name>
    <name type="common">Streptococcus faecium</name>
    <dbReference type="NCBI Taxonomy" id="1352"/>
    <lineage>
        <taxon>Bacteria</taxon>
        <taxon>Bacillati</taxon>
        <taxon>Bacillota</taxon>
        <taxon>Bacilli</taxon>
        <taxon>Lactobacillales</taxon>
        <taxon>Enterococcaceae</taxon>
        <taxon>Enterococcus</taxon>
    </lineage>
</organism>
<accession>A0A133CXQ1</accession>
<dbReference type="InterPro" id="IPR006059">
    <property type="entry name" value="SBP"/>
</dbReference>
<dbReference type="InterPro" id="IPR022627">
    <property type="entry name" value="DUF3502"/>
</dbReference>
<protein>
    <submittedName>
        <fullName evidence="3">ABC transporter substrate-binding protein</fullName>
    </submittedName>
</protein>
<dbReference type="InterPro" id="IPR050490">
    <property type="entry name" value="Bact_solute-bd_prot1"/>
</dbReference>
<dbReference type="Gene3D" id="3.40.190.10">
    <property type="entry name" value="Periplasmic binding protein-like II"/>
    <property type="match status" value="2"/>
</dbReference>